<keyword evidence="2" id="KW-0732">Signal</keyword>
<dbReference type="OrthoDB" id="10425839at2759"/>
<keyword evidence="1" id="KW-1133">Transmembrane helix</keyword>
<gene>
    <name evidence="3" type="ORF">MGAL_10B037808</name>
</gene>
<protein>
    <submittedName>
        <fullName evidence="3">Uncharacterized protein</fullName>
    </submittedName>
</protein>
<dbReference type="AlphaFoldDB" id="A0A8B6HFE5"/>
<keyword evidence="4" id="KW-1185">Reference proteome</keyword>
<evidence type="ECO:0000256" key="1">
    <source>
        <dbReference type="SAM" id="Phobius"/>
    </source>
</evidence>
<feature type="transmembrane region" description="Helical" evidence="1">
    <location>
        <begin position="202"/>
        <end position="223"/>
    </location>
</feature>
<evidence type="ECO:0000256" key="2">
    <source>
        <dbReference type="SAM" id="SignalP"/>
    </source>
</evidence>
<organism evidence="3 4">
    <name type="scientific">Mytilus galloprovincialis</name>
    <name type="common">Mediterranean mussel</name>
    <dbReference type="NCBI Taxonomy" id="29158"/>
    <lineage>
        <taxon>Eukaryota</taxon>
        <taxon>Metazoa</taxon>
        <taxon>Spiralia</taxon>
        <taxon>Lophotrochozoa</taxon>
        <taxon>Mollusca</taxon>
        <taxon>Bivalvia</taxon>
        <taxon>Autobranchia</taxon>
        <taxon>Pteriomorphia</taxon>
        <taxon>Mytilida</taxon>
        <taxon>Mytiloidea</taxon>
        <taxon>Mytilidae</taxon>
        <taxon>Mytilinae</taxon>
        <taxon>Mytilus</taxon>
    </lineage>
</organism>
<keyword evidence="1" id="KW-0812">Transmembrane</keyword>
<accession>A0A8B6HFE5</accession>
<comment type="caution">
    <text evidence="3">The sequence shown here is derived from an EMBL/GenBank/DDBJ whole genome shotgun (WGS) entry which is preliminary data.</text>
</comment>
<dbReference type="EMBL" id="UYJE01010006">
    <property type="protein sequence ID" value="VDI78843.1"/>
    <property type="molecule type" value="Genomic_DNA"/>
</dbReference>
<reference evidence="3" key="1">
    <citation type="submission" date="2018-11" db="EMBL/GenBank/DDBJ databases">
        <authorList>
            <person name="Alioto T."/>
            <person name="Alioto T."/>
        </authorList>
    </citation>
    <scope>NUCLEOTIDE SEQUENCE</scope>
</reference>
<sequence>MKGCIILSCTFILFSIFNLDVDAVCTGLPVELQGSTWEDSVTKQTFTFGTKTLKGFSFTYTGTNFEDFTCTGNTDNVYVFGSDNSQSSPTGLAEYFYLCMRIIKVTDDLFYYYLLAGTNSGTIPNVRAISSTVTQTVASALPTCHFCEDITSDESFLQRSDVNGSGTPVTADELCLPCTKTQAECDHSGTSMGTSSSSPMDWWEILLIVVAGIALTIIVAIIIRHVYTHHKVSKIGVQK</sequence>
<keyword evidence="1" id="KW-0472">Membrane</keyword>
<name>A0A8B6HFE5_MYTGA</name>
<evidence type="ECO:0000313" key="3">
    <source>
        <dbReference type="EMBL" id="VDI78843.1"/>
    </source>
</evidence>
<feature type="chain" id="PRO_5032274969" evidence="2">
    <location>
        <begin position="24"/>
        <end position="239"/>
    </location>
</feature>
<proteinExistence type="predicted"/>
<evidence type="ECO:0000313" key="4">
    <source>
        <dbReference type="Proteomes" id="UP000596742"/>
    </source>
</evidence>
<dbReference type="Proteomes" id="UP000596742">
    <property type="component" value="Unassembled WGS sequence"/>
</dbReference>
<feature type="signal peptide" evidence="2">
    <location>
        <begin position="1"/>
        <end position="23"/>
    </location>
</feature>